<accession>A0A8B4BTY8</accession>
<dbReference type="AlphaFoldDB" id="A0A8B4BTY8"/>
<dbReference type="EMBL" id="FQUB01000007">
    <property type="protein sequence ID" value="SHE55427.1"/>
    <property type="molecule type" value="Genomic_DNA"/>
</dbReference>
<reference evidence="1 2" key="1">
    <citation type="submission" date="2016-11" db="EMBL/GenBank/DDBJ databases">
        <authorList>
            <person name="Varghese N."/>
            <person name="Submissions S."/>
        </authorList>
    </citation>
    <scope>NUCLEOTIDE SEQUENCE [LARGE SCALE GENOMIC DNA]</scope>
    <source>
        <strain evidence="1 2">DSM 1</strain>
    </source>
</reference>
<organism evidence="1 2">
    <name type="scientific">Heyndrickxia coagulans DSM 1 = ATCC 7050</name>
    <dbReference type="NCBI Taxonomy" id="1121088"/>
    <lineage>
        <taxon>Bacteria</taxon>
        <taxon>Bacillati</taxon>
        <taxon>Bacillota</taxon>
        <taxon>Bacilli</taxon>
        <taxon>Bacillales</taxon>
        <taxon>Bacillaceae</taxon>
        <taxon>Heyndrickxia</taxon>
    </lineage>
</organism>
<comment type="caution">
    <text evidence="1">The sequence shown here is derived from an EMBL/GenBank/DDBJ whole genome shotgun (WGS) entry which is preliminary data.</text>
</comment>
<evidence type="ECO:0000313" key="1">
    <source>
        <dbReference type="EMBL" id="SHE55427.1"/>
    </source>
</evidence>
<protein>
    <submittedName>
        <fullName evidence="1">Uncharacterized protein</fullName>
    </submittedName>
</protein>
<sequence length="105" mass="11806">MGDCHDNACHPPDHAAGHLLGVQARFYLPILFRNLCKSVYLVFESLYWPAFFAADLQAGRGKTGCGLNFFPDWHSHFPALEFFQSPILPVPEMVRVYRGAGRQPA</sequence>
<dbReference type="Proteomes" id="UP000184029">
    <property type="component" value="Unassembled WGS sequence"/>
</dbReference>
<evidence type="ECO:0000313" key="2">
    <source>
        <dbReference type="Proteomes" id="UP000184029"/>
    </source>
</evidence>
<proteinExistence type="predicted"/>
<gene>
    <name evidence="1" type="ORF">SAMN02745208_00519</name>
</gene>
<dbReference type="KEGG" id="bcoa:BF29_3306"/>
<name>A0A8B4BTY8_HEYCO</name>